<comment type="similarity">
    <text evidence="1">Belongs to the cytidine and deoxycytidylate deaminase family.</text>
</comment>
<dbReference type="InterPro" id="IPR002125">
    <property type="entry name" value="CMP_dCMP_dom"/>
</dbReference>
<accession>A0ABP9UBC6</accession>
<evidence type="ECO:0000313" key="7">
    <source>
        <dbReference type="Proteomes" id="UP001449582"/>
    </source>
</evidence>
<dbReference type="RefSeq" id="WP_353289935.1">
    <property type="nucleotide sequence ID" value="NZ_BAABQM010000003.1"/>
</dbReference>
<evidence type="ECO:0000256" key="3">
    <source>
        <dbReference type="ARBA" id="ARBA00022801"/>
    </source>
</evidence>
<evidence type="ECO:0000256" key="2">
    <source>
        <dbReference type="ARBA" id="ARBA00022723"/>
    </source>
</evidence>
<dbReference type="PANTHER" id="PTHR11644">
    <property type="entry name" value="CYTIDINE DEAMINASE"/>
    <property type="match status" value="1"/>
</dbReference>
<organism evidence="6 7">
    <name type="scientific">Ureaplasma ceti</name>
    <dbReference type="NCBI Taxonomy" id="3119530"/>
    <lineage>
        <taxon>Bacteria</taxon>
        <taxon>Bacillati</taxon>
        <taxon>Mycoplasmatota</taxon>
        <taxon>Mycoplasmoidales</taxon>
        <taxon>Mycoplasmoidaceae</taxon>
        <taxon>Ureaplasma</taxon>
    </lineage>
</organism>
<dbReference type="Gene3D" id="3.40.140.10">
    <property type="entry name" value="Cytidine Deaminase, domain 2"/>
    <property type="match status" value="1"/>
</dbReference>
<evidence type="ECO:0000313" key="6">
    <source>
        <dbReference type="EMBL" id="GAA5414774.1"/>
    </source>
</evidence>
<protein>
    <submittedName>
        <fullName evidence="6">Cytidine deaminase</fullName>
    </submittedName>
</protein>
<dbReference type="EMBL" id="BAABQM010000003">
    <property type="protein sequence ID" value="GAA5414774.1"/>
    <property type="molecule type" value="Genomic_DNA"/>
</dbReference>
<proteinExistence type="inferred from homology"/>
<keyword evidence="7" id="KW-1185">Reference proteome</keyword>
<evidence type="ECO:0000259" key="5">
    <source>
        <dbReference type="PROSITE" id="PS51747"/>
    </source>
</evidence>
<dbReference type="Pfam" id="PF00383">
    <property type="entry name" value="dCMP_cyt_deam_1"/>
    <property type="match status" value="1"/>
</dbReference>
<sequence length="132" mass="14717">MNKHQSMFLQLKELQKNSVATFSNYKVAAIIETDAGEFKGVNVEPSVMNLGVCAERNALFSALTFGSKVLKNVYLLTDSVGSFGSPCGACRQLLLDYANEDTNIIMFNLDGEYQEVKLYDLVPMMWTKSELN</sequence>
<name>A0ABP9UBC6_9BACT</name>
<dbReference type="PANTHER" id="PTHR11644:SF2">
    <property type="entry name" value="CYTIDINE DEAMINASE"/>
    <property type="match status" value="1"/>
</dbReference>
<gene>
    <name evidence="6" type="primary">cdd</name>
    <name evidence="6" type="ORF">UREOM_4850</name>
</gene>
<feature type="domain" description="CMP/dCMP-type deaminase" evidence="5">
    <location>
        <begin position="2"/>
        <end position="132"/>
    </location>
</feature>
<dbReference type="InterPro" id="IPR050202">
    <property type="entry name" value="Cyt/Deoxycyt_deaminase"/>
</dbReference>
<comment type="caution">
    <text evidence="6">The sequence shown here is derived from an EMBL/GenBank/DDBJ whole genome shotgun (WGS) entry which is preliminary data.</text>
</comment>
<evidence type="ECO:0000256" key="1">
    <source>
        <dbReference type="ARBA" id="ARBA00006576"/>
    </source>
</evidence>
<dbReference type="InterPro" id="IPR016193">
    <property type="entry name" value="Cytidine_deaminase-like"/>
</dbReference>
<dbReference type="SUPFAM" id="SSF53927">
    <property type="entry name" value="Cytidine deaminase-like"/>
    <property type="match status" value="1"/>
</dbReference>
<dbReference type="InterPro" id="IPR016192">
    <property type="entry name" value="APOBEC/CMP_deaminase_Zn-bd"/>
</dbReference>
<keyword evidence="3" id="KW-0378">Hydrolase</keyword>
<evidence type="ECO:0000256" key="4">
    <source>
        <dbReference type="ARBA" id="ARBA00022833"/>
    </source>
</evidence>
<reference evidence="6" key="1">
    <citation type="submission" date="2024-02" db="EMBL/GenBank/DDBJ databases">
        <title>Draft genome sequence of new strains in genus Ureaplasma.</title>
        <authorList>
            <person name="Nakajima Y."/>
            <person name="Segawa T."/>
        </authorList>
    </citation>
    <scope>NUCLEOTIDE SEQUENCE [LARGE SCALE GENOMIC DNA]</scope>
    <source>
        <strain evidence="6">OM1</strain>
    </source>
</reference>
<dbReference type="PROSITE" id="PS00903">
    <property type="entry name" value="CYT_DCMP_DEAMINASES_1"/>
    <property type="match status" value="1"/>
</dbReference>
<keyword evidence="4" id="KW-0862">Zinc</keyword>
<dbReference type="CDD" id="cd01283">
    <property type="entry name" value="cytidine_deaminase"/>
    <property type="match status" value="1"/>
</dbReference>
<dbReference type="PROSITE" id="PS51747">
    <property type="entry name" value="CYT_DCMP_DEAMINASES_2"/>
    <property type="match status" value="1"/>
</dbReference>
<dbReference type="Proteomes" id="UP001449582">
    <property type="component" value="Unassembled WGS sequence"/>
</dbReference>
<keyword evidence="2" id="KW-0479">Metal-binding</keyword>